<name>A0AAN9H3E0_9TELE</name>
<comment type="caution">
    <text evidence="3">The sequence shown here is derived from an EMBL/GenBank/DDBJ whole genome shotgun (WGS) entry which is preliminary data.</text>
</comment>
<dbReference type="InterPro" id="IPR016181">
    <property type="entry name" value="Acyl_CoA_acyltransferase"/>
</dbReference>
<dbReference type="GO" id="GO:0005739">
    <property type="term" value="C:mitochondrion"/>
    <property type="evidence" value="ECO:0007669"/>
    <property type="project" value="InterPro"/>
</dbReference>
<dbReference type="InterPro" id="IPR013653">
    <property type="entry name" value="GCN5-like_dom"/>
</dbReference>
<dbReference type="Proteomes" id="UP001364617">
    <property type="component" value="Unassembled WGS sequence"/>
</dbReference>
<evidence type="ECO:0000313" key="4">
    <source>
        <dbReference type="Proteomes" id="UP001364617"/>
    </source>
</evidence>
<keyword evidence="1" id="KW-0012">Acyltransferase</keyword>
<dbReference type="GO" id="GO:0047961">
    <property type="term" value="F:glycine N-acyltransferase activity"/>
    <property type="evidence" value="ECO:0007669"/>
    <property type="project" value="InterPro"/>
</dbReference>
<feature type="domain" description="N-acetyltransferase" evidence="2">
    <location>
        <begin position="138"/>
        <end position="278"/>
    </location>
</feature>
<organism evidence="3 4">
    <name type="scientific">Phoxinus phoxinus</name>
    <name type="common">Eurasian minnow</name>
    <dbReference type="NCBI Taxonomy" id="58324"/>
    <lineage>
        <taxon>Eukaryota</taxon>
        <taxon>Metazoa</taxon>
        <taxon>Chordata</taxon>
        <taxon>Craniata</taxon>
        <taxon>Vertebrata</taxon>
        <taxon>Euteleostomi</taxon>
        <taxon>Actinopterygii</taxon>
        <taxon>Neopterygii</taxon>
        <taxon>Teleostei</taxon>
        <taxon>Ostariophysi</taxon>
        <taxon>Cypriniformes</taxon>
        <taxon>Leuciscidae</taxon>
        <taxon>Phoxininae</taxon>
        <taxon>Phoxinus</taxon>
    </lineage>
</organism>
<dbReference type="AlphaFoldDB" id="A0AAN9H3E0"/>
<accession>A0AAN9H3E0</accession>
<comment type="similarity">
    <text evidence="1">Belongs to the glycine N-acyltransferase family.</text>
</comment>
<dbReference type="Pfam" id="PF06021">
    <property type="entry name" value="Gly_acyl_tr_N"/>
    <property type="match status" value="1"/>
</dbReference>
<dbReference type="PANTHER" id="PTHR15298">
    <property type="entry name" value="L-COA N-ACYLTRANSFERASE-RELATED"/>
    <property type="match status" value="1"/>
</dbReference>
<dbReference type="InterPro" id="IPR010313">
    <property type="entry name" value="Glycine_N-acyltransferase"/>
</dbReference>
<dbReference type="SUPFAM" id="SSF55729">
    <property type="entry name" value="Acyl-CoA N-acyltransferases (Nat)"/>
    <property type="match status" value="1"/>
</dbReference>
<protein>
    <recommendedName>
        <fullName evidence="1">Glycine N-acyltransferase-like protein</fullName>
        <ecNumber evidence="1">2.3.1.-</ecNumber>
    </recommendedName>
</protein>
<reference evidence="3 4" key="1">
    <citation type="submission" date="2024-02" db="EMBL/GenBank/DDBJ databases">
        <title>Chromosome-level genome assembly of the Eurasian Minnow (Phoxinus phoxinus).</title>
        <authorList>
            <person name="Oriowo T.O."/>
            <person name="Martin S."/>
            <person name="Stange M."/>
            <person name="Chrysostomakis Y."/>
            <person name="Brown T."/>
            <person name="Winkler S."/>
            <person name="Kukowka S."/>
            <person name="Myers E.W."/>
            <person name="Bohne A."/>
        </authorList>
    </citation>
    <scope>NUCLEOTIDE SEQUENCE [LARGE SCALE GENOMIC DNA]</scope>
    <source>
        <strain evidence="3">ZFMK-TIS-60720</strain>
        <tissue evidence="3">Whole Organism</tissue>
    </source>
</reference>
<gene>
    <name evidence="3" type="ORF">R3I93_012627</name>
</gene>
<evidence type="ECO:0000259" key="2">
    <source>
        <dbReference type="PROSITE" id="PS51186"/>
    </source>
</evidence>
<evidence type="ECO:0000256" key="1">
    <source>
        <dbReference type="RuleBase" id="RU368002"/>
    </source>
</evidence>
<keyword evidence="1" id="KW-0808">Transferase</keyword>
<dbReference type="InterPro" id="IPR015938">
    <property type="entry name" value="Glycine_N-acyltransferase_N"/>
</dbReference>
<evidence type="ECO:0000313" key="3">
    <source>
        <dbReference type="EMBL" id="KAK7148363.1"/>
    </source>
</evidence>
<dbReference type="PROSITE" id="PS51186">
    <property type="entry name" value="GNAT"/>
    <property type="match status" value="1"/>
</dbReference>
<dbReference type="EMBL" id="JAYKXH010000013">
    <property type="protein sequence ID" value="KAK7148363.1"/>
    <property type="molecule type" value="Genomic_DNA"/>
</dbReference>
<dbReference type="PANTHER" id="PTHR15298:SF17">
    <property type="entry name" value="GLYCINE N-ACYLTRANSFERASE-LIKE PROTEIN"/>
    <property type="match status" value="1"/>
</dbReference>
<keyword evidence="4" id="KW-1185">Reference proteome</keyword>
<proteinExistence type="inferred from homology"/>
<dbReference type="Pfam" id="PF08445">
    <property type="entry name" value="FR47"/>
    <property type="match status" value="1"/>
</dbReference>
<dbReference type="Gene3D" id="3.40.630.30">
    <property type="match status" value="1"/>
</dbReference>
<dbReference type="InterPro" id="IPR000182">
    <property type="entry name" value="GNAT_dom"/>
</dbReference>
<sequence length="278" mass="32028">MMKFLNSDELKIAETTLYAHLPKSIKVYGFVFAINRRKPHTLEVLVDKWPDFTTIIVRPDPNNNRAKDFMKKVTLYSTDEEVLRRMLTVENAIDWSIYFLIGGCDLRHSPMLKEIAASRGVDMKGFTLVHLMILSDPSNLPELITSDLETRVSVLNESHVDVVNKTWKFGGDDKGYRNILNLISHFPTCCITDENNQPVSWVLLYDYCAIGMLYTLPEHRGKGYAKTLVTTMAKKLHSQGYPVYCFIEECNQLSYKLFTSLGFTEDCSYRAAWYEFIC</sequence>
<dbReference type="CDD" id="cd04301">
    <property type="entry name" value="NAT_SF"/>
    <property type="match status" value="1"/>
</dbReference>
<dbReference type="EC" id="2.3.1.-" evidence="1"/>